<dbReference type="EMBL" id="BEXD01000798">
    <property type="protein sequence ID" value="GBB90266.1"/>
    <property type="molecule type" value="Genomic_DNA"/>
</dbReference>
<dbReference type="Proteomes" id="UP000247702">
    <property type="component" value="Unassembled WGS sequence"/>
</dbReference>
<dbReference type="STRING" id="94130.A0A2Z6RC48"/>
<comment type="caution">
    <text evidence="1">The sequence shown here is derived from an EMBL/GenBank/DDBJ whole genome shotgun (WGS) entry which is preliminary data.</text>
</comment>
<proteinExistence type="predicted"/>
<organism evidence="1 2">
    <name type="scientific">Rhizophagus clarus</name>
    <dbReference type="NCBI Taxonomy" id="94130"/>
    <lineage>
        <taxon>Eukaryota</taxon>
        <taxon>Fungi</taxon>
        <taxon>Fungi incertae sedis</taxon>
        <taxon>Mucoromycota</taxon>
        <taxon>Glomeromycotina</taxon>
        <taxon>Glomeromycetes</taxon>
        <taxon>Glomerales</taxon>
        <taxon>Glomeraceae</taxon>
        <taxon>Rhizophagus</taxon>
    </lineage>
</organism>
<dbReference type="GO" id="GO:0019005">
    <property type="term" value="C:SCF ubiquitin ligase complex"/>
    <property type="evidence" value="ECO:0007669"/>
    <property type="project" value="TreeGrafter"/>
</dbReference>
<dbReference type="PANTHER" id="PTHR13318">
    <property type="entry name" value="PARTNER OF PAIRED, ISOFORM B-RELATED"/>
    <property type="match status" value="1"/>
</dbReference>
<evidence type="ECO:0000313" key="2">
    <source>
        <dbReference type="Proteomes" id="UP000247702"/>
    </source>
</evidence>
<reference evidence="1 2" key="1">
    <citation type="submission" date="2017-11" db="EMBL/GenBank/DDBJ databases">
        <title>The genome of Rhizophagus clarus HR1 reveals common genetic basis of auxotrophy among arbuscular mycorrhizal fungi.</title>
        <authorList>
            <person name="Kobayashi Y."/>
        </authorList>
    </citation>
    <scope>NUCLEOTIDE SEQUENCE [LARGE SCALE GENOMIC DNA]</scope>
    <source>
        <strain evidence="1 2">HR1</strain>
    </source>
</reference>
<name>A0A2Z6RC48_9GLOM</name>
<dbReference type="Gene3D" id="3.80.10.10">
    <property type="entry name" value="Ribonuclease Inhibitor"/>
    <property type="match status" value="1"/>
</dbReference>
<keyword evidence="2" id="KW-1185">Reference proteome</keyword>
<dbReference type="GO" id="GO:0031146">
    <property type="term" value="P:SCF-dependent proteasomal ubiquitin-dependent protein catabolic process"/>
    <property type="evidence" value="ECO:0007669"/>
    <property type="project" value="TreeGrafter"/>
</dbReference>
<dbReference type="SUPFAM" id="SSF52047">
    <property type="entry name" value="RNI-like"/>
    <property type="match status" value="1"/>
</dbReference>
<dbReference type="InterPro" id="IPR032675">
    <property type="entry name" value="LRR_dom_sf"/>
</dbReference>
<sequence length="721" mass="83672">MTKVATGFMEHHKWTSETSLSELAKYTEEINKSLRDDRKVRSNAKTRFRQLGLTKEQVEVLIPIRPAGKREEGRDTVDKIAKGIVDNDYLSEKIKQISYDLGSSAPNPVAGRSWLTLLRKKLWDRDVATLRIDKYEASDEIWYDPKYFWYCTGYSKTKEETGVGKPRPFLSIKKDPIRAKEFLAWIQKAIPEKFTFLQKNKSGIVNMNPINLILAKHGITLNKLRKIGAVHASRIYRGKNDSRRQRLRKLACSQVVGQDESVQHYGIMNDPPSSNCSKGQKHISELGISYHDENNSIKTLDASYSTLEKVDLHINFNDGKKHKSTPGEFIVVRPDWPGPDLILGTVDKFLYPALFVFRLWYRCGTPILWKNIELKENDPKAKKFIELVCEKQKPIYSLKLTHLEIPYYNSLSSITDRSLIKIADSCQALQEFHFACAHLISERFISHILNSCPNLRRFSIPGSCRRENRCDILVEKLLTVEKHLNVEKHLSVEYLDFGRCVYVTETSICNAIHSCPNLQHLNLSFCGITDVTIKEISRLCLYLKYLNLEDLIGAVINHFTQNNVVSRRTLTQSLLDLSMRDNLQWYSDPGLARSIVQNITMRAPESEKKKKDTSAYARGICKRFLQNLFLICSGYKIFDENIDAEKEEAFNEFIKEYGEREEDWTIYDNDWHDWDNLFCEIKTYWNTKAVNLIELLYYPLELRSEIWGPSRIWPDGIYWSV</sequence>
<dbReference type="SMART" id="SM00367">
    <property type="entry name" value="LRR_CC"/>
    <property type="match status" value="4"/>
</dbReference>
<protein>
    <submittedName>
        <fullName evidence="1">Uncharacterized protein</fullName>
    </submittedName>
</protein>
<evidence type="ECO:0000313" key="1">
    <source>
        <dbReference type="EMBL" id="GBB90266.1"/>
    </source>
</evidence>
<gene>
    <name evidence="1" type="ORF">RclHR1_17160006</name>
</gene>
<accession>A0A2Z6RC48</accession>
<dbReference type="InterPro" id="IPR006553">
    <property type="entry name" value="Leu-rich_rpt_Cys-con_subtyp"/>
</dbReference>
<dbReference type="AlphaFoldDB" id="A0A2Z6RC48"/>